<dbReference type="PANTHER" id="PTHR30146:SF109">
    <property type="entry name" value="HTH-TYPE TRANSCRIPTIONAL REGULATOR GALS"/>
    <property type="match status" value="1"/>
</dbReference>
<proteinExistence type="predicted"/>
<dbReference type="Gene3D" id="3.40.50.2300">
    <property type="match status" value="2"/>
</dbReference>
<dbReference type="Proteomes" id="UP000008467">
    <property type="component" value="Chromosome"/>
</dbReference>
<dbReference type="Pfam" id="PF13377">
    <property type="entry name" value="Peripla_BP_3"/>
    <property type="match status" value="1"/>
</dbReference>
<dbReference type="eggNOG" id="COG1609">
    <property type="taxonomic scope" value="Bacteria"/>
</dbReference>
<feature type="domain" description="HTH lacI-type" evidence="4">
    <location>
        <begin position="3"/>
        <end position="57"/>
    </location>
</feature>
<dbReference type="HOGENOM" id="CLU_037628_6_2_9"/>
<dbReference type="PRINTS" id="PR00036">
    <property type="entry name" value="HTHLACI"/>
</dbReference>
<dbReference type="PANTHER" id="PTHR30146">
    <property type="entry name" value="LACI-RELATED TRANSCRIPTIONAL REPRESSOR"/>
    <property type="match status" value="1"/>
</dbReference>
<dbReference type="GO" id="GO:0000976">
    <property type="term" value="F:transcription cis-regulatory region binding"/>
    <property type="evidence" value="ECO:0007669"/>
    <property type="project" value="TreeGrafter"/>
</dbReference>
<dbReference type="Gene3D" id="1.10.260.40">
    <property type="entry name" value="lambda repressor-like DNA-binding domains"/>
    <property type="match status" value="1"/>
</dbReference>
<accession>F2JIP6</accession>
<keyword evidence="3" id="KW-0804">Transcription</keyword>
<dbReference type="CDD" id="cd01392">
    <property type="entry name" value="HTH_LacI"/>
    <property type="match status" value="1"/>
</dbReference>
<dbReference type="RefSeq" id="WP_013658790.1">
    <property type="nucleotide sequence ID" value="NC_015275.1"/>
</dbReference>
<dbReference type="InterPro" id="IPR000843">
    <property type="entry name" value="HTH_LacI"/>
</dbReference>
<evidence type="ECO:0000256" key="2">
    <source>
        <dbReference type="ARBA" id="ARBA00023125"/>
    </source>
</evidence>
<reference evidence="5 6" key="1">
    <citation type="journal article" date="2011" name="J. Bacteriol.">
        <title>Complete genome sequence of the cellulose-degrading bacterium Cellulosilyticum lentocellum.</title>
        <authorList>
            <consortium name="US DOE Joint Genome Institute"/>
            <person name="Miller D.A."/>
            <person name="Suen G."/>
            <person name="Bruce D."/>
            <person name="Copeland A."/>
            <person name="Cheng J.F."/>
            <person name="Detter C."/>
            <person name="Goodwin L.A."/>
            <person name="Han C.S."/>
            <person name="Hauser L.J."/>
            <person name="Land M.L."/>
            <person name="Lapidus A."/>
            <person name="Lucas S."/>
            <person name="Meincke L."/>
            <person name="Pitluck S."/>
            <person name="Tapia R."/>
            <person name="Teshima H."/>
            <person name="Woyke T."/>
            <person name="Fox B.G."/>
            <person name="Angert E.R."/>
            <person name="Currie C.R."/>
        </authorList>
    </citation>
    <scope>NUCLEOTIDE SEQUENCE [LARGE SCALE GENOMIC DNA]</scope>
    <source>
        <strain evidence="6">ATCC 49066 / DSM 5427 / NCIMB 11756 / RHM5</strain>
    </source>
</reference>
<dbReference type="CDD" id="cd06267">
    <property type="entry name" value="PBP1_LacI_sugar_binding-like"/>
    <property type="match status" value="1"/>
</dbReference>
<gene>
    <name evidence="5" type="ordered locus">Clole_3836</name>
</gene>
<dbReference type="EMBL" id="CP002582">
    <property type="protein sequence ID" value="ADZ85516.1"/>
    <property type="molecule type" value="Genomic_DNA"/>
</dbReference>
<dbReference type="GO" id="GO:0003700">
    <property type="term" value="F:DNA-binding transcription factor activity"/>
    <property type="evidence" value="ECO:0007669"/>
    <property type="project" value="TreeGrafter"/>
</dbReference>
<dbReference type="AlphaFoldDB" id="F2JIP6"/>
<keyword evidence="1" id="KW-0805">Transcription regulation</keyword>
<dbReference type="InterPro" id="IPR028082">
    <property type="entry name" value="Peripla_BP_I"/>
</dbReference>
<dbReference type="InterPro" id="IPR010982">
    <property type="entry name" value="Lambda_DNA-bd_dom_sf"/>
</dbReference>
<dbReference type="KEGG" id="cle:Clole_3836"/>
<dbReference type="SUPFAM" id="SSF47413">
    <property type="entry name" value="lambda repressor-like DNA-binding domains"/>
    <property type="match status" value="1"/>
</dbReference>
<keyword evidence="2" id="KW-0238">DNA-binding</keyword>
<dbReference type="SUPFAM" id="SSF53822">
    <property type="entry name" value="Periplasmic binding protein-like I"/>
    <property type="match status" value="1"/>
</dbReference>
<sequence>MGMTIVDIARIAGVGVSTVSRVINNHPDVKYETRERILDIIRENNYIPNNSARVLKQTNTNNIGILIRGVFNPFFAALLKNISMSIEKAGYSIIVHYHNNVDDVSTLVGFAKEKRLQGVICLGGNFIGVNEESFHGLDIAIVMISVDFKQPKTWKNFSTVSISNEKAGYKATSYLIEKGHKEVAIILGNKQDYSIGKLRYEGYKNACKDYRIKHNLNYVIYGNYDTALSYERTKKFLAVNPQITAIFATADTMAIGAAKAIVDLGYKVGDDISVMGFDGIDIASYYNPSITTIEQPQDELSVVSVKLLIGLLENKVENQHIVLETKLVEGDSVKEKKN</sequence>
<organism evidence="5 6">
    <name type="scientific">Cellulosilyticum lentocellum (strain ATCC 49066 / DSM 5427 / NCIMB 11756 / RHM5)</name>
    <name type="common">Clostridium lentocellum</name>
    <dbReference type="NCBI Taxonomy" id="642492"/>
    <lineage>
        <taxon>Bacteria</taxon>
        <taxon>Bacillati</taxon>
        <taxon>Bacillota</taxon>
        <taxon>Clostridia</taxon>
        <taxon>Lachnospirales</taxon>
        <taxon>Cellulosilyticaceae</taxon>
        <taxon>Cellulosilyticum</taxon>
    </lineage>
</organism>
<name>F2JIP6_CELLD</name>
<dbReference type="SMART" id="SM00354">
    <property type="entry name" value="HTH_LACI"/>
    <property type="match status" value="1"/>
</dbReference>
<dbReference type="InterPro" id="IPR046335">
    <property type="entry name" value="LacI/GalR-like_sensor"/>
</dbReference>
<evidence type="ECO:0000259" key="4">
    <source>
        <dbReference type="PROSITE" id="PS50932"/>
    </source>
</evidence>
<keyword evidence="6" id="KW-1185">Reference proteome</keyword>
<dbReference type="STRING" id="642492.Clole_3836"/>
<evidence type="ECO:0000256" key="1">
    <source>
        <dbReference type="ARBA" id="ARBA00023015"/>
    </source>
</evidence>
<protein>
    <submittedName>
        <fullName evidence="5">Transcriptional regulator, LacI family</fullName>
    </submittedName>
</protein>
<dbReference type="Pfam" id="PF00356">
    <property type="entry name" value="LacI"/>
    <property type="match status" value="1"/>
</dbReference>
<dbReference type="PROSITE" id="PS00356">
    <property type="entry name" value="HTH_LACI_1"/>
    <property type="match status" value="1"/>
</dbReference>
<evidence type="ECO:0000313" key="5">
    <source>
        <dbReference type="EMBL" id="ADZ85516.1"/>
    </source>
</evidence>
<evidence type="ECO:0000313" key="6">
    <source>
        <dbReference type="Proteomes" id="UP000008467"/>
    </source>
</evidence>
<evidence type="ECO:0000256" key="3">
    <source>
        <dbReference type="ARBA" id="ARBA00023163"/>
    </source>
</evidence>
<dbReference type="PROSITE" id="PS50932">
    <property type="entry name" value="HTH_LACI_2"/>
    <property type="match status" value="1"/>
</dbReference>